<feature type="repeat" description="ANK" evidence="3">
    <location>
        <begin position="88"/>
        <end position="120"/>
    </location>
</feature>
<dbReference type="OrthoDB" id="2575953at2"/>
<dbReference type="SUPFAM" id="SSF48403">
    <property type="entry name" value="Ankyrin repeat"/>
    <property type="match status" value="2"/>
</dbReference>
<dbReference type="EMBL" id="RQTJ01000012">
    <property type="protein sequence ID" value="RRA95018.1"/>
    <property type="molecule type" value="Genomic_DNA"/>
</dbReference>
<comment type="caution">
    <text evidence="5">The sequence shown here is derived from an EMBL/GenBank/DDBJ whole genome shotgun (WGS) entry which is preliminary data.</text>
</comment>
<protein>
    <submittedName>
        <fullName evidence="5">Ankyrin repeat domain-containing protein</fullName>
    </submittedName>
</protein>
<dbReference type="Proteomes" id="UP000268372">
    <property type="component" value="Unassembled WGS sequence"/>
</dbReference>
<evidence type="ECO:0000256" key="2">
    <source>
        <dbReference type="ARBA" id="ARBA00023043"/>
    </source>
</evidence>
<dbReference type="InterPro" id="IPR002110">
    <property type="entry name" value="Ankyrin_rpt"/>
</dbReference>
<keyword evidence="6" id="KW-1185">Reference proteome</keyword>
<keyword evidence="1" id="KW-0677">Repeat</keyword>
<reference evidence="5 6" key="1">
    <citation type="submission" date="2018-11" db="EMBL/GenBank/DDBJ databases">
        <title>Flavobacterium sp. nov., YIM 102796 draft genome.</title>
        <authorList>
            <person name="Li G."/>
            <person name="Jiang Y."/>
        </authorList>
    </citation>
    <scope>NUCLEOTIDE SEQUENCE [LARGE SCALE GENOMIC DNA]</scope>
    <source>
        <strain evidence="5 6">YIM 102796</strain>
    </source>
</reference>
<feature type="repeat" description="ANK" evidence="3">
    <location>
        <begin position="399"/>
        <end position="431"/>
    </location>
</feature>
<dbReference type="SMART" id="SM00248">
    <property type="entry name" value="ANK"/>
    <property type="match status" value="9"/>
</dbReference>
<accession>A0A3P1B213</accession>
<keyword evidence="2 3" id="KW-0040">ANK repeat</keyword>
<dbReference type="Pfam" id="PF13637">
    <property type="entry name" value="Ank_4"/>
    <property type="match status" value="1"/>
</dbReference>
<dbReference type="PANTHER" id="PTHR24198">
    <property type="entry name" value="ANKYRIN REPEAT AND PROTEIN KINASE DOMAIN-CONTAINING PROTEIN"/>
    <property type="match status" value="1"/>
</dbReference>
<gene>
    <name evidence="5" type="ORF">EG242_07440</name>
</gene>
<evidence type="ECO:0000256" key="4">
    <source>
        <dbReference type="SAM" id="SignalP"/>
    </source>
</evidence>
<dbReference type="InterPro" id="IPR036770">
    <property type="entry name" value="Ankyrin_rpt-contain_sf"/>
</dbReference>
<feature type="repeat" description="ANK" evidence="3">
    <location>
        <begin position="290"/>
        <end position="322"/>
    </location>
</feature>
<organism evidence="5 6">
    <name type="scientific">Paenimyroides viscosum</name>
    <dbReference type="NCBI Taxonomy" id="2488729"/>
    <lineage>
        <taxon>Bacteria</taxon>
        <taxon>Pseudomonadati</taxon>
        <taxon>Bacteroidota</taxon>
        <taxon>Flavobacteriia</taxon>
        <taxon>Flavobacteriales</taxon>
        <taxon>Flavobacteriaceae</taxon>
        <taxon>Paenimyroides</taxon>
    </lineage>
</organism>
<evidence type="ECO:0000313" key="5">
    <source>
        <dbReference type="EMBL" id="RRA95018.1"/>
    </source>
</evidence>
<sequence>MKKYIIAALLLSGFFANAQNSLLNADFWKNTPDLKSVKTEITKGNNPAEANRGNHDVVSIAINNNAPFETIVYLIDQPGNSVSKTTHDGRLYLHWAASKGNAELVKYLLEKGSDINRTDDKGATAISFAAGNGQTNTAVYDLLFKAGNNPKQKFQNEANLLLLSIAYDKDLKLAEYLSTKGLSLKDTDNFGNTAFDYATKTGDVTLLKTLLQKGVKPTDKALIFASQGTRSVSNTLETYQYLVEDLKINPNATGDNGENVLHNLVKKNGQIQIINYFIGKGTNVNQADKDGNIVLMEAVRNNDLSIVKLILDNTKNIDQVNAKGTSALAQAITYGTPETIKFLLDNKANAQITDKDGNNLAAYLVQSYQAPRQGQKSNFDEKLTIIKNAGVNFDVPQHEGNSLYHLAVVKNDVNLLKQLESLNLNINAVNNEGISALHKAALVAKNDTVLKYLVANGAKKDVLTEFDETAYDLAKENETLLENNISLDFLK</sequence>
<name>A0A3P1B213_9FLAO</name>
<dbReference type="PROSITE" id="PS50088">
    <property type="entry name" value="ANK_REPEAT"/>
    <property type="match status" value="5"/>
</dbReference>
<feature type="repeat" description="ANK" evidence="3">
    <location>
        <begin position="323"/>
        <end position="355"/>
    </location>
</feature>
<feature type="repeat" description="ANK" evidence="3">
    <location>
        <begin position="432"/>
        <end position="465"/>
    </location>
</feature>
<dbReference type="Gene3D" id="1.25.40.20">
    <property type="entry name" value="Ankyrin repeat-containing domain"/>
    <property type="match status" value="3"/>
</dbReference>
<dbReference type="PROSITE" id="PS50297">
    <property type="entry name" value="ANK_REP_REGION"/>
    <property type="match status" value="2"/>
</dbReference>
<feature type="signal peptide" evidence="4">
    <location>
        <begin position="1"/>
        <end position="18"/>
    </location>
</feature>
<evidence type="ECO:0000313" key="6">
    <source>
        <dbReference type="Proteomes" id="UP000268372"/>
    </source>
</evidence>
<dbReference type="RefSeq" id="WP_124899268.1">
    <property type="nucleotide sequence ID" value="NZ_RQTJ01000012.1"/>
</dbReference>
<evidence type="ECO:0000256" key="1">
    <source>
        <dbReference type="ARBA" id="ARBA00022737"/>
    </source>
</evidence>
<dbReference type="AlphaFoldDB" id="A0A3P1B213"/>
<dbReference type="Pfam" id="PF12796">
    <property type="entry name" value="Ank_2"/>
    <property type="match status" value="2"/>
</dbReference>
<proteinExistence type="predicted"/>
<feature type="chain" id="PRO_5018065038" evidence="4">
    <location>
        <begin position="19"/>
        <end position="491"/>
    </location>
</feature>
<keyword evidence="4" id="KW-0732">Signal</keyword>
<dbReference type="PANTHER" id="PTHR24198:SF165">
    <property type="entry name" value="ANKYRIN REPEAT-CONTAINING PROTEIN-RELATED"/>
    <property type="match status" value="1"/>
</dbReference>
<evidence type="ECO:0000256" key="3">
    <source>
        <dbReference type="PROSITE-ProRule" id="PRU00023"/>
    </source>
</evidence>